<dbReference type="InterPro" id="IPR004365">
    <property type="entry name" value="NA-bd_OB_tRNA"/>
</dbReference>
<dbReference type="PANTHER" id="PTHR22594">
    <property type="entry name" value="ASPARTYL/LYSYL-TRNA SYNTHETASE"/>
    <property type="match status" value="1"/>
</dbReference>
<dbReference type="PRINTS" id="PR01042">
    <property type="entry name" value="TRNASYNTHASP"/>
</dbReference>
<dbReference type="NCBIfam" id="NF003037">
    <property type="entry name" value="PRK03932.1"/>
    <property type="match status" value="1"/>
</dbReference>
<dbReference type="FunFam" id="3.30.930.10:FF:000016">
    <property type="entry name" value="Asparagine--tRNA ligase"/>
    <property type="match status" value="1"/>
</dbReference>
<evidence type="ECO:0000256" key="1">
    <source>
        <dbReference type="ARBA" id="ARBA00008226"/>
    </source>
</evidence>
<evidence type="ECO:0000259" key="13">
    <source>
        <dbReference type="PROSITE" id="PS51185"/>
    </source>
</evidence>
<dbReference type="Gene3D" id="1.25.40.20">
    <property type="entry name" value="Ankyrin repeat-containing domain"/>
    <property type="match status" value="1"/>
</dbReference>
<dbReference type="GO" id="GO:0005524">
    <property type="term" value="F:ATP binding"/>
    <property type="evidence" value="ECO:0007669"/>
    <property type="project" value="UniProtKB-KW"/>
</dbReference>
<evidence type="ECO:0000256" key="9">
    <source>
        <dbReference type="PROSITE-ProRule" id="PRU00023"/>
    </source>
</evidence>
<dbReference type="CDD" id="cd04318">
    <property type="entry name" value="EcAsnRS_like_N"/>
    <property type="match status" value="1"/>
</dbReference>
<dbReference type="InterPro" id="IPR000738">
    <property type="entry name" value="WHEP-TRS_dom"/>
</dbReference>
<keyword evidence="6" id="KW-0648">Protein biosynthesis</keyword>
<feature type="domain" description="WHEP-TRS" evidence="13">
    <location>
        <begin position="611"/>
        <end position="671"/>
    </location>
</feature>
<feature type="repeat" description="ANK" evidence="9">
    <location>
        <begin position="177"/>
        <end position="209"/>
    </location>
</feature>
<dbReference type="SUPFAM" id="SSF50249">
    <property type="entry name" value="Nucleic acid-binding proteins"/>
    <property type="match status" value="1"/>
</dbReference>
<dbReference type="SUPFAM" id="SSF48403">
    <property type="entry name" value="Ankyrin repeat"/>
    <property type="match status" value="1"/>
</dbReference>
<evidence type="ECO:0000256" key="10">
    <source>
        <dbReference type="SAM" id="MobiDB-lite"/>
    </source>
</evidence>
<dbReference type="InterPro" id="IPR002312">
    <property type="entry name" value="Asp/Asn-tRNA-synth_IIb"/>
</dbReference>
<evidence type="ECO:0000256" key="7">
    <source>
        <dbReference type="ARBA" id="ARBA00023146"/>
    </source>
</evidence>
<dbReference type="Pfam" id="PF00226">
    <property type="entry name" value="DnaJ"/>
    <property type="match status" value="1"/>
</dbReference>
<evidence type="ECO:0000259" key="11">
    <source>
        <dbReference type="PROSITE" id="PS50076"/>
    </source>
</evidence>
<dbReference type="EC" id="6.1.1.22" evidence="2"/>
<accession>A0A7R9Y1M2</accession>
<dbReference type="PROSITE" id="PS50297">
    <property type="entry name" value="ANK_REP_REGION"/>
    <property type="match status" value="1"/>
</dbReference>
<dbReference type="InterPro" id="IPR004364">
    <property type="entry name" value="Aa-tRNA-synt_II"/>
</dbReference>
<dbReference type="InterPro" id="IPR036869">
    <property type="entry name" value="J_dom_sf"/>
</dbReference>
<gene>
    <name evidence="14" type="ORF">MPUS1402_LOCUS6322</name>
</gene>
<dbReference type="Pfam" id="PF00152">
    <property type="entry name" value="tRNA-synt_2"/>
    <property type="match status" value="2"/>
</dbReference>
<dbReference type="PROSITE" id="PS51185">
    <property type="entry name" value="WHEP_TRS_2"/>
    <property type="match status" value="1"/>
</dbReference>
<dbReference type="InterPro" id="IPR045864">
    <property type="entry name" value="aa-tRNA-synth_II/BPL/LPL"/>
</dbReference>
<evidence type="ECO:0000313" key="14">
    <source>
        <dbReference type="EMBL" id="CAD8238694.1"/>
    </source>
</evidence>
<dbReference type="PROSITE" id="PS00636">
    <property type="entry name" value="DNAJ_1"/>
    <property type="match status" value="1"/>
</dbReference>
<dbReference type="PROSITE" id="PS50076">
    <property type="entry name" value="DNAJ_2"/>
    <property type="match status" value="1"/>
</dbReference>
<sequence length="951" mass="102616">MCAGCGQYYAMHGGGLRQHWARGGTTQACAAAAEAARSASLTDEEAAAKIGRGGVFGGGVRDGGGKKTSGNGAFSRGSTNAESSSWRGSGAGRPAPWREKKNNDETLCAGLAAAAAGDVDGLVAAEKNAGAGFDPRETVDAYGSGALHWAAGGGHLRACEWLVDARGVSVTRSLRKDGRTPLHWAARNGRLETCRWLLQRGADASAKTYDGDGAFNLAVWRGHVDVASWLASLPGVDVRATNRWGCNAVLWACIQHDPRGGGGGGGATGGGVSETEFYDVLEVAPTASASEIKRAYYVAARKWHPDKCQDDPSAHERFQKIGEAYQVLSDDATRKKYDEKGKAGLGDDFAFADPSAFFAMLFGSDQMESFVGRLQLATVAAAVDAKEKALASDASAAAIAIRCPYGKLYERVAVSAIHASDGQGASLIGATVVVGGWVKTGRVADKGALAFLELNDGSGPTNLQCVVKADVHAIDELKSTGTCVVVEGELRAPPEGATGQIVELHATKVLHVGACDAAKYPIAKKKISLEYLRDKIHLRTRTNTIAAVARIRNALSFATHSFFNKNGFLYVHTPLITQSDCEGAGEMFQVTTLLGAVDEATTEPPPPSAENVEKLRDDVAAAGATVAKLKAAAKEEGGDKAAVKPAVDEMLRLRSQLEEMEKASRKVGGLFRTADGKVDYAKDFFGEPTFLTVSGQLNVETYACAMSSVYTFGPTFRAENSNTTRHLAEFWMIEPEIAFADLADDMRCAEDYVQYCLRHVLEHCRGDLEFISKMYDKEALERVKHVSETPFGRVSYTEAIDLLEKAVADGKTFVYPVEWGIDLATEHERFLAEEIFKRPVIVYNYPKDIKAFYMRLNEDNKTVAAMDVLVPKVGELIGGAQREERIDNLEARMREIGLDPEEYEWYLDLRRYGTVVHSGFGLGFERLVLFCTGMENIRDVIPFPRWPGNCK</sequence>
<dbReference type="InterPro" id="IPR012340">
    <property type="entry name" value="NA-bd_OB-fold"/>
</dbReference>
<dbReference type="Pfam" id="PF12796">
    <property type="entry name" value="Ank_2"/>
    <property type="match status" value="1"/>
</dbReference>
<keyword evidence="4" id="KW-0547">Nucleotide-binding</keyword>
<keyword evidence="3" id="KW-0436">Ligase</keyword>
<dbReference type="GO" id="GO:0003676">
    <property type="term" value="F:nucleic acid binding"/>
    <property type="evidence" value="ECO:0007669"/>
    <property type="project" value="InterPro"/>
</dbReference>
<protein>
    <recommendedName>
        <fullName evidence="2">asparagine--tRNA ligase</fullName>
        <ecNumber evidence="2">6.1.1.22</ecNumber>
    </recommendedName>
</protein>
<dbReference type="AlphaFoldDB" id="A0A7R9Y1M2"/>
<evidence type="ECO:0000256" key="6">
    <source>
        <dbReference type="ARBA" id="ARBA00022917"/>
    </source>
</evidence>
<dbReference type="Gene3D" id="2.40.50.140">
    <property type="entry name" value="Nucleic acid-binding proteins"/>
    <property type="match status" value="1"/>
</dbReference>
<dbReference type="InterPro" id="IPR002110">
    <property type="entry name" value="Ankyrin_rpt"/>
</dbReference>
<feature type="domain" description="Aminoacyl-transfer RNA synthetases class-II family profile" evidence="12">
    <location>
        <begin position="709"/>
        <end position="942"/>
    </location>
</feature>
<dbReference type="CDD" id="cd06257">
    <property type="entry name" value="DnaJ"/>
    <property type="match status" value="1"/>
</dbReference>
<dbReference type="HAMAP" id="MF_00534">
    <property type="entry name" value="Asn_tRNA_synth"/>
    <property type="match status" value="1"/>
</dbReference>
<dbReference type="InterPro" id="IPR004522">
    <property type="entry name" value="Asn-tRNA-ligase"/>
</dbReference>
<dbReference type="GO" id="GO:0006421">
    <property type="term" value="P:asparaginyl-tRNA aminoacylation"/>
    <property type="evidence" value="ECO:0007669"/>
    <property type="project" value="InterPro"/>
</dbReference>
<dbReference type="Pfam" id="PF01336">
    <property type="entry name" value="tRNA_anti-codon"/>
    <property type="match status" value="1"/>
</dbReference>
<evidence type="ECO:0000256" key="5">
    <source>
        <dbReference type="ARBA" id="ARBA00022840"/>
    </source>
</evidence>
<organism evidence="14">
    <name type="scientific">Micromonas pusilla</name>
    <name type="common">Picoplanktonic green alga</name>
    <name type="synonym">Chromulina pusilla</name>
    <dbReference type="NCBI Taxonomy" id="38833"/>
    <lineage>
        <taxon>Eukaryota</taxon>
        <taxon>Viridiplantae</taxon>
        <taxon>Chlorophyta</taxon>
        <taxon>Mamiellophyceae</taxon>
        <taxon>Mamiellales</taxon>
        <taxon>Mamiellaceae</taxon>
        <taxon>Micromonas</taxon>
    </lineage>
</organism>
<evidence type="ECO:0000259" key="12">
    <source>
        <dbReference type="PROSITE" id="PS50862"/>
    </source>
</evidence>
<dbReference type="InterPro" id="IPR001623">
    <property type="entry name" value="DnaJ_domain"/>
</dbReference>
<dbReference type="CDD" id="cd00776">
    <property type="entry name" value="AsxRS_core"/>
    <property type="match status" value="1"/>
</dbReference>
<dbReference type="NCBIfam" id="TIGR00457">
    <property type="entry name" value="asnS"/>
    <property type="match status" value="1"/>
</dbReference>
<dbReference type="PANTHER" id="PTHR22594:SF54">
    <property type="entry name" value="ASPARAGINE--TRNA LIGASE, CYTOPLASMIC 1-RELATED"/>
    <property type="match status" value="1"/>
</dbReference>
<feature type="compositionally biased region" description="Polar residues" evidence="10">
    <location>
        <begin position="68"/>
        <end position="87"/>
    </location>
</feature>
<proteinExistence type="inferred from homology"/>
<dbReference type="InterPro" id="IPR018253">
    <property type="entry name" value="DnaJ_domain_CS"/>
</dbReference>
<dbReference type="EMBL" id="HBDY01008507">
    <property type="protein sequence ID" value="CAD8238694.1"/>
    <property type="molecule type" value="Transcribed_RNA"/>
</dbReference>
<comment type="catalytic activity">
    <reaction evidence="8">
        <text>tRNA(Asn) + L-asparagine + ATP = L-asparaginyl-tRNA(Asn) + AMP + diphosphate + H(+)</text>
        <dbReference type="Rhea" id="RHEA:11180"/>
        <dbReference type="Rhea" id="RHEA-COMP:9659"/>
        <dbReference type="Rhea" id="RHEA-COMP:9674"/>
        <dbReference type="ChEBI" id="CHEBI:15378"/>
        <dbReference type="ChEBI" id="CHEBI:30616"/>
        <dbReference type="ChEBI" id="CHEBI:33019"/>
        <dbReference type="ChEBI" id="CHEBI:58048"/>
        <dbReference type="ChEBI" id="CHEBI:78442"/>
        <dbReference type="ChEBI" id="CHEBI:78515"/>
        <dbReference type="ChEBI" id="CHEBI:456215"/>
        <dbReference type="EC" id="6.1.1.22"/>
    </reaction>
</comment>
<dbReference type="PROSITE" id="PS50088">
    <property type="entry name" value="ANK_REPEAT"/>
    <property type="match status" value="1"/>
</dbReference>
<dbReference type="SUPFAM" id="SSF55681">
    <property type="entry name" value="Class II aaRS and biotin synthetases"/>
    <property type="match status" value="1"/>
</dbReference>
<evidence type="ECO:0000256" key="4">
    <source>
        <dbReference type="ARBA" id="ARBA00022741"/>
    </source>
</evidence>
<feature type="domain" description="J" evidence="11">
    <location>
        <begin position="276"/>
        <end position="341"/>
    </location>
</feature>
<dbReference type="SMART" id="SM00248">
    <property type="entry name" value="ANK"/>
    <property type="match status" value="3"/>
</dbReference>
<keyword evidence="9" id="KW-0040">ANK repeat</keyword>
<evidence type="ECO:0000256" key="3">
    <source>
        <dbReference type="ARBA" id="ARBA00022598"/>
    </source>
</evidence>
<reference evidence="14" key="1">
    <citation type="submission" date="2021-01" db="EMBL/GenBank/DDBJ databases">
        <authorList>
            <person name="Corre E."/>
            <person name="Pelletier E."/>
            <person name="Niang G."/>
            <person name="Scheremetjew M."/>
            <person name="Finn R."/>
            <person name="Kale V."/>
            <person name="Holt S."/>
            <person name="Cochrane G."/>
            <person name="Meng A."/>
            <person name="Brown T."/>
            <person name="Cohen L."/>
        </authorList>
    </citation>
    <scope>NUCLEOTIDE SEQUENCE</scope>
    <source>
        <strain evidence="14">RCC1614</strain>
    </source>
</reference>
<keyword evidence="7" id="KW-0030">Aminoacyl-tRNA synthetase</keyword>
<evidence type="ECO:0000256" key="8">
    <source>
        <dbReference type="ARBA" id="ARBA00047844"/>
    </source>
</evidence>
<keyword evidence="5" id="KW-0067">ATP-binding</keyword>
<dbReference type="InterPro" id="IPR006195">
    <property type="entry name" value="aa-tRNA-synth_II"/>
</dbReference>
<dbReference type="InterPro" id="IPR036770">
    <property type="entry name" value="Ankyrin_rpt-contain_sf"/>
</dbReference>
<dbReference type="GO" id="GO:0004816">
    <property type="term" value="F:asparagine-tRNA ligase activity"/>
    <property type="evidence" value="ECO:0007669"/>
    <property type="project" value="UniProtKB-EC"/>
</dbReference>
<dbReference type="PROSITE" id="PS50862">
    <property type="entry name" value="AA_TRNA_LIGASE_II"/>
    <property type="match status" value="1"/>
</dbReference>
<dbReference type="SMART" id="SM00271">
    <property type="entry name" value="DnaJ"/>
    <property type="match status" value="1"/>
</dbReference>
<comment type="similarity">
    <text evidence="1">Belongs to the class-II aminoacyl-tRNA synthetase family.</text>
</comment>
<evidence type="ECO:0000256" key="2">
    <source>
        <dbReference type="ARBA" id="ARBA00012816"/>
    </source>
</evidence>
<feature type="region of interest" description="Disordered" evidence="10">
    <location>
        <begin position="58"/>
        <end position="100"/>
    </location>
</feature>
<dbReference type="GO" id="GO:0005739">
    <property type="term" value="C:mitochondrion"/>
    <property type="evidence" value="ECO:0007669"/>
    <property type="project" value="TreeGrafter"/>
</dbReference>
<dbReference type="Gene3D" id="1.10.287.110">
    <property type="entry name" value="DnaJ domain"/>
    <property type="match status" value="1"/>
</dbReference>
<dbReference type="SUPFAM" id="SSF46565">
    <property type="entry name" value="Chaperone J-domain"/>
    <property type="match status" value="1"/>
</dbReference>
<dbReference type="PRINTS" id="PR00625">
    <property type="entry name" value="JDOMAIN"/>
</dbReference>
<name>A0A7R9Y1M2_MICPS</name>
<dbReference type="Gene3D" id="3.30.930.10">
    <property type="entry name" value="Bira Bifunctional Protein, Domain 2"/>
    <property type="match status" value="1"/>
</dbReference>